<feature type="transmembrane region" description="Helical" evidence="5">
    <location>
        <begin position="12"/>
        <end position="31"/>
    </location>
</feature>
<evidence type="ECO:0000256" key="2">
    <source>
        <dbReference type="ARBA" id="ARBA00022692"/>
    </source>
</evidence>
<evidence type="ECO:0000256" key="5">
    <source>
        <dbReference type="SAM" id="Phobius"/>
    </source>
</evidence>
<feature type="transmembrane region" description="Helical" evidence="5">
    <location>
        <begin position="169"/>
        <end position="190"/>
    </location>
</feature>
<evidence type="ECO:0000313" key="6">
    <source>
        <dbReference type="EMBL" id="CAG8525024.1"/>
    </source>
</evidence>
<feature type="transmembrane region" description="Helical" evidence="5">
    <location>
        <begin position="202"/>
        <end position="223"/>
    </location>
</feature>
<keyword evidence="4 5" id="KW-0472">Membrane</keyword>
<feature type="transmembrane region" description="Helical" evidence="5">
    <location>
        <begin position="43"/>
        <end position="63"/>
    </location>
</feature>
<accession>A0A9N9AAD5</accession>
<feature type="transmembrane region" description="Helical" evidence="5">
    <location>
        <begin position="243"/>
        <end position="262"/>
    </location>
</feature>
<keyword evidence="3 5" id="KW-1133">Transmembrane helix</keyword>
<dbReference type="InterPro" id="IPR007568">
    <property type="entry name" value="RTA1"/>
</dbReference>
<dbReference type="EMBL" id="CAJVPV010002390">
    <property type="protein sequence ID" value="CAG8525024.1"/>
    <property type="molecule type" value="Genomic_DNA"/>
</dbReference>
<name>A0A9N9AAD5_9GLOM</name>
<keyword evidence="7" id="KW-1185">Reference proteome</keyword>
<comment type="subcellular location">
    <subcellularLocation>
        <location evidence="1">Membrane</location>
        <topology evidence="1">Multi-pass membrane protein</topology>
    </subcellularLocation>
</comment>
<protein>
    <submittedName>
        <fullName evidence="6">4257_t:CDS:1</fullName>
    </submittedName>
</protein>
<dbReference type="OrthoDB" id="2389677at2759"/>
<evidence type="ECO:0000313" key="7">
    <source>
        <dbReference type="Proteomes" id="UP000789342"/>
    </source>
</evidence>
<keyword evidence="2 5" id="KW-0812">Transmembrane</keyword>
<proteinExistence type="predicted"/>
<dbReference type="PANTHER" id="PTHR31465:SF1">
    <property type="entry name" value="PROTEIN RTA1-RELATED"/>
    <property type="match status" value="1"/>
</dbReference>
<organism evidence="6 7">
    <name type="scientific">Acaulospora morrowiae</name>
    <dbReference type="NCBI Taxonomy" id="94023"/>
    <lineage>
        <taxon>Eukaryota</taxon>
        <taxon>Fungi</taxon>
        <taxon>Fungi incertae sedis</taxon>
        <taxon>Mucoromycota</taxon>
        <taxon>Glomeromycotina</taxon>
        <taxon>Glomeromycetes</taxon>
        <taxon>Diversisporales</taxon>
        <taxon>Acaulosporaceae</taxon>
        <taxon>Acaulospora</taxon>
    </lineage>
</organism>
<sequence>MIISMLVSDASIPTSTLSLVFGLLFLITTLLHLYRLIKLRRRIYLYLFTFSGLRTIAFGLRIAWSQKPGSEGLAIMSWIVLSGFTFLIIFGIYDLLISWIISTTNSPTSVKIISQPQSEKGVLLEVRMVEIIKYTLPAFSIFGVVGAIQKYSSETNNIYSGKLMRMVSTLGFLSSLILYMIFVTYFALAYGSTPISRQLKALFLYMCGILLLIEFIYRTLMIFADATDMISRYAWIPHVFEMMPEVLLLVILGGIILGEWFFNDESPEEVKGSRTKSSVFPKV</sequence>
<dbReference type="GO" id="GO:0016020">
    <property type="term" value="C:membrane"/>
    <property type="evidence" value="ECO:0007669"/>
    <property type="project" value="UniProtKB-SubCell"/>
</dbReference>
<comment type="caution">
    <text evidence="6">The sequence shown here is derived from an EMBL/GenBank/DDBJ whole genome shotgun (WGS) entry which is preliminary data.</text>
</comment>
<dbReference type="PANTHER" id="PTHR31465">
    <property type="entry name" value="PROTEIN RTA1-RELATED"/>
    <property type="match status" value="1"/>
</dbReference>
<feature type="transmembrane region" description="Helical" evidence="5">
    <location>
        <begin position="75"/>
        <end position="101"/>
    </location>
</feature>
<evidence type="ECO:0000256" key="1">
    <source>
        <dbReference type="ARBA" id="ARBA00004141"/>
    </source>
</evidence>
<evidence type="ECO:0000256" key="4">
    <source>
        <dbReference type="ARBA" id="ARBA00023136"/>
    </source>
</evidence>
<gene>
    <name evidence="6" type="ORF">AMORRO_LOCUS4397</name>
</gene>
<reference evidence="6" key="1">
    <citation type="submission" date="2021-06" db="EMBL/GenBank/DDBJ databases">
        <authorList>
            <person name="Kallberg Y."/>
            <person name="Tangrot J."/>
            <person name="Rosling A."/>
        </authorList>
    </citation>
    <scope>NUCLEOTIDE SEQUENCE</scope>
    <source>
        <strain evidence="6">CL551</strain>
    </source>
</reference>
<evidence type="ECO:0000256" key="3">
    <source>
        <dbReference type="ARBA" id="ARBA00022989"/>
    </source>
</evidence>
<dbReference type="AlphaFoldDB" id="A0A9N9AAD5"/>
<dbReference type="Proteomes" id="UP000789342">
    <property type="component" value="Unassembled WGS sequence"/>
</dbReference>